<organism evidence="12 13">
    <name type="scientific">Rhododendron simsii</name>
    <name type="common">Sims's rhododendron</name>
    <dbReference type="NCBI Taxonomy" id="118357"/>
    <lineage>
        <taxon>Eukaryota</taxon>
        <taxon>Viridiplantae</taxon>
        <taxon>Streptophyta</taxon>
        <taxon>Embryophyta</taxon>
        <taxon>Tracheophyta</taxon>
        <taxon>Spermatophyta</taxon>
        <taxon>Magnoliopsida</taxon>
        <taxon>eudicotyledons</taxon>
        <taxon>Gunneridae</taxon>
        <taxon>Pentapetalae</taxon>
        <taxon>asterids</taxon>
        <taxon>Ericales</taxon>
        <taxon>Ericaceae</taxon>
        <taxon>Ericoideae</taxon>
        <taxon>Rhodoreae</taxon>
        <taxon>Rhododendron</taxon>
    </lineage>
</organism>
<dbReference type="PANTHER" id="PTHR48010">
    <property type="entry name" value="OS05G0588300 PROTEIN"/>
    <property type="match status" value="1"/>
</dbReference>
<accession>A0A834H905</accession>
<dbReference type="FunFam" id="3.80.10.10:FF:000234">
    <property type="entry name" value="Probable inactive receptor kinase RLK902"/>
    <property type="match status" value="1"/>
</dbReference>
<dbReference type="Proteomes" id="UP000626092">
    <property type="component" value="Unassembled WGS sequence"/>
</dbReference>
<dbReference type="OrthoDB" id="4062651at2759"/>
<dbReference type="InterPro" id="IPR013210">
    <property type="entry name" value="LRR_N_plant-typ"/>
</dbReference>
<feature type="domain" description="Leucine-rich repeat-containing N-terminal plant-type" evidence="11">
    <location>
        <begin position="32"/>
        <end position="67"/>
    </location>
</feature>
<comment type="caution">
    <text evidence="12">The sequence shown here is derived from an EMBL/GenBank/DDBJ whole genome shotgun (WGS) entry which is preliminary data.</text>
</comment>
<evidence type="ECO:0000256" key="8">
    <source>
        <dbReference type="ARBA" id="ARBA00022989"/>
    </source>
</evidence>
<evidence type="ECO:0000256" key="9">
    <source>
        <dbReference type="ARBA" id="ARBA00023136"/>
    </source>
</evidence>
<gene>
    <name evidence="12" type="ORF">RHSIM_Rhsim03G0049700</name>
</gene>
<evidence type="ECO:0000256" key="10">
    <source>
        <dbReference type="SAM" id="SignalP"/>
    </source>
</evidence>
<dbReference type="Gene3D" id="3.80.10.10">
    <property type="entry name" value="Ribonuclease Inhibitor"/>
    <property type="match status" value="2"/>
</dbReference>
<dbReference type="SUPFAM" id="SSF52058">
    <property type="entry name" value="L domain-like"/>
    <property type="match status" value="1"/>
</dbReference>
<dbReference type="Pfam" id="PF08263">
    <property type="entry name" value="LRRNT_2"/>
    <property type="match status" value="1"/>
</dbReference>
<keyword evidence="9" id="KW-0472">Membrane</keyword>
<dbReference type="PANTHER" id="PTHR48010:SF55">
    <property type="entry name" value="OS01G0607900 PROTEIN"/>
    <property type="match status" value="1"/>
</dbReference>
<dbReference type="InterPro" id="IPR032675">
    <property type="entry name" value="LRR_dom_sf"/>
</dbReference>
<keyword evidence="7" id="KW-0067">ATP-binding</keyword>
<evidence type="ECO:0000256" key="3">
    <source>
        <dbReference type="ARBA" id="ARBA00022692"/>
    </source>
</evidence>
<name>A0A834H905_RHOSS</name>
<dbReference type="AlphaFoldDB" id="A0A834H905"/>
<keyword evidence="4 10" id="KW-0732">Signal</keyword>
<protein>
    <recommendedName>
        <fullName evidence="11">Leucine-rich repeat-containing N-terminal plant-type domain-containing protein</fullName>
    </recommendedName>
</protein>
<dbReference type="GO" id="GO:0005524">
    <property type="term" value="F:ATP binding"/>
    <property type="evidence" value="ECO:0007669"/>
    <property type="project" value="UniProtKB-KW"/>
</dbReference>
<keyword evidence="5" id="KW-0677">Repeat</keyword>
<feature type="signal peptide" evidence="10">
    <location>
        <begin position="1"/>
        <end position="29"/>
    </location>
</feature>
<dbReference type="InterPro" id="IPR050994">
    <property type="entry name" value="At_inactive_RLKs"/>
</dbReference>
<dbReference type="Pfam" id="PF13855">
    <property type="entry name" value="LRR_8"/>
    <property type="match status" value="1"/>
</dbReference>
<evidence type="ECO:0000256" key="5">
    <source>
        <dbReference type="ARBA" id="ARBA00022737"/>
    </source>
</evidence>
<keyword evidence="8" id="KW-1133">Transmembrane helix</keyword>
<evidence type="ECO:0000256" key="1">
    <source>
        <dbReference type="ARBA" id="ARBA00004370"/>
    </source>
</evidence>
<evidence type="ECO:0000313" key="12">
    <source>
        <dbReference type="EMBL" id="KAF7147741.1"/>
    </source>
</evidence>
<evidence type="ECO:0000256" key="2">
    <source>
        <dbReference type="ARBA" id="ARBA00022614"/>
    </source>
</evidence>
<keyword evidence="13" id="KW-1185">Reference proteome</keyword>
<proteinExistence type="predicted"/>
<evidence type="ECO:0000259" key="11">
    <source>
        <dbReference type="Pfam" id="PF08263"/>
    </source>
</evidence>
<evidence type="ECO:0000313" key="13">
    <source>
        <dbReference type="Proteomes" id="UP000626092"/>
    </source>
</evidence>
<feature type="chain" id="PRO_5032531740" description="Leucine-rich repeat-containing N-terminal plant-type domain-containing protein" evidence="10">
    <location>
        <begin position="30"/>
        <end position="241"/>
    </location>
</feature>
<dbReference type="GO" id="GO:0016020">
    <property type="term" value="C:membrane"/>
    <property type="evidence" value="ECO:0007669"/>
    <property type="project" value="UniProtKB-SubCell"/>
</dbReference>
<evidence type="ECO:0000256" key="7">
    <source>
        <dbReference type="ARBA" id="ARBA00022840"/>
    </source>
</evidence>
<keyword evidence="6" id="KW-0547">Nucleotide-binding</keyword>
<dbReference type="InterPro" id="IPR001611">
    <property type="entry name" value="Leu-rich_rpt"/>
</dbReference>
<comment type="subcellular location">
    <subcellularLocation>
        <location evidence="1">Membrane</location>
    </subcellularLocation>
</comment>
<reference evidence="12" key="1">
    <citation type="submission" date="2019-11" db="EMBL/GenBank/DDBJ databases">
        <authorList>
            <person name="Liu Y."/>
            <person name="Hou J."/>
            <person name="Li T.-Q."/>
            <person name="Guan C.-H."/>
            <person name="Wu X."/>
            <person name="Wu H.-Z."/>
            <person name="Ling F."/>
            <person name="Zhang R."/>
            <person name="Shi X.-G."/>
            <person name="Ren J.-P."/>
            <person name="Chen E.-F."/>
            <person name="Sun J.-M."/>
        </authorList>
    </citation>
    <scope>NUCLEOTIDE SEQUENCE</scope>
    <source>
        <strain evidence="12">Adult_tree_wgs_1</strain>
        <tissue evidence="12">Leaves</tissue>
    </source>
</reference>
<evidence type="ECO:0000256" key="6">
    <source>
        <dbReference type="ARBA" id="ARBA00022741"/>
    </source>
</evidence>
<keyword evidence="3" id="KW-0812">Transmembrane</keyword>
<keyword evidence="2" id="KW-0433">Leucine-rich repeat</keyword>
<dbReference type="Pfam" id="PF00560">
    <property type="entry name" value="LRR_1"/>
    <property type="match status" value="2"/>
</dbReference>
<dbReference type="EMBL" id="WJXA01000003">
    <property type="protein sequence ID" value="KAF7147741.1"/>
    <property type="molecule type" value="Genomic_DNA"/>
</dbReference>
<evidence type="ECO:0000256" key="4">
    <source>
        <dbReference type="ARBA" id="ARBA00022729"/>
    </source>
</evidence>
<sequence length="241" mass="26139">MAVYFRNKFIIPYLCLALVLLVLTHRVDSEPAHDKQALLSFLSSQPASRVRWNASASACTWAGVECDATRSFVISLRLPGVGLVGPIPDNTIGKLTHLRVLSLRSNFLTGQIPSDFSNLKQLRSLYLNTNLFFGEFPLSLTELANLKRLDLSTNSFTGSIPFAINNLKRLTGLFLENNEFTGNLPIITGLPLVNLNVSNNNLEGMIPATLSDFPASSFIGNVGLCGKPLCGCGRSPPQCAA</sequence>